<feature type="compositionally biased region" description="Basic and acidic residues" evidence="1">
    <location>
        <begin position="557"/>
        <end position="566"/>
    </location>
</feature>
<evidence type="ECO:0000313" key="3">
    <source>
        <dbReference type="EMBL" id="EGD78875.1"/>
    </source>
</evidence>
<feature type="compositionally biased region" description="Basic and acidic residues" evidence="1">
    <location>
        <begin position="244"/>
        <end position="257"/>
    </location>
</feature>
<dbReference type="GeneID" id="16078424"/>
<protein>
    <recommendedName>
        <fullName evidence="5">Reticulon domain-containing protein</fullName>
    </recommendedName>
</protein>
<feature type="compositionally biased region" description="Low complexity" evidence="1">
    <location>
        <begin position="258"/>
        <end position="372"/>
    </location>
</feature>
<feature type="transmembrane region" description="Helical" evidence="2">
    <location>
        <begin position="43"/>
        <end position="64"/>
    </location>
</feature>
<dbReference type="OMA" id="AYHTIAR"/>
<accession>F2TZ51</accession>
<feature type="transmembrane region" description="Helical" evidence="2">
    <location>
        <begin position="70"/>
        <end position="89"/>
    </location>
</feature>
<evidence type="ECO:0000313" key="4">
    <source>
        <dbReference type="Proteomes" id="UP000007799"/>
    </source>
</evidence>
<feature type="compositionally biased region" description="Low complexity" evidence="1">
    <location>
        <begin position="567"/>
        <end position="576"/>
    </location>
</feature>
<keyword evidence="4" id="KW-1185">Reference proteome</keyword>
<keyword evidence="2" id="KW-0472">Membrane</keyword>
<evidence type="ECO:0000256" key="1">
    <source>
        <dbReference type="SAM" id="MobiDB-lite"/>
    </source>
</evidence>
<feature type="compositionally biased region" description="Low complexity" evidence="1">
    <location>
        <begin position="488"/>
        <end position="538"/>
    </location>
</feature>
<sequence length="941" mass="99533">MTQQVAGEDMQFMQRVAEWQAYLDRRKDVVIFLQEVACLRRPVLSVVYVSAWYSVWALFTLTNFSIMTKLVLAATTGALSEMMLMFISSRLPQQTAVQRLQSISPLVERQPWQLPLRSVQELASLLAHAQQWKEGTIQHVASVQRNRLGTFTFVVVMSSLFLAWAFSLFSDTTYLFFLVSTVVWAPFVERVYAVHRHWPLVCTVSHNVFGRLAAAVAYILSRLPARGIVYDPNARVEPIPVHPDGGDTRTTARRDPSARATTQRRSTSSATQAQDAPTAPAAPAATKPAPAAFPSAPSSFPSAPSSFPASSTLPSSVTTRRSRPRPGSETTPAMTADAAAPGTKAGSLGTFGAPSKPSTATTTKPMTTTTKATAKETGTKAAATTASGAADKASKTQDDSVDKDKDESGMNLMEELKAAKRAFGDDEPVAEKRTTSAKPSTTTSTTAMTDTARAAATESKTQPFPFAATKFTSQPAFTRKPDTTKPFSSSSSSSSSSTTATTKTTAGPTAAAMARTAATTSKPTATPAQPATKKASSGVVSTFGSMLFGMGGSSSSSKDDEKKPAETTETTATTKEASNEKAASKGEEGTTTNTKAPVCSEIVFGGKKEEDSDKSKKPFGTVPKFSSGIPKMRDLEDSSGKNATKSEYKKPTFFYGKKPEPSTTATTAPTTTAAQTRSSMASTASKPAGTTGYGFKFSLNRKTEAEEGTRASGTSTGPLSAVDRGILGDKNKGDDDDGDKTPTASSTPADARVRATIKISPESAKKPPFVPSKYKMGKAFGAPSTASTADTQDEEQKKEKTGGLFGSSFFTSKEDTDNSKKGNPSLSQLLADVHDSHNNNDDDDDGRDQGIVSSTPRHAAGTGGGQLIDLSLGFDTAMKDTDDIPDPLGPLLMNEDTEEDALVVTSPPRSGGPFNPTTTTTTTTTTADEEEYDPTDNTSSY</sequence>
<feature type="compositionally biased region" description="Basic and acidic residues" evidence="1">
    <location>
        <begin position="392"/>
        <end position="434"/>
    </location>
</feature>
<name>F2TZ51_SALR5</name>
<feature type="region of interest" description="Disordered" evidence="1">
    <location>
        <begin position="550"/>
        <end position="941"/>
    </location>
</feature>
<feature type="region of interest" description="Disordered" evidence="1">
    <location>
        <begin position="236"/>
        <end position="538"/>
    </location>
</feature>
<dbReference type="KEGG" id="sre:PTSG_01852"/>
<dbReference type="InParanoid" id="F2TZ51"/>
<keyword evidence="2" id="KW-0812">Transmembrane</keyword>
<feature type="compositionally biased region" description="Basic and acidic residues" evidence="1">
    <location>
        <begin position="577"/>
        <end position="588"/>
    </location>
</feature>
<dbReference type="EMBL" id="GL832957">
    <property type="protein sequence ID" value="EGD78875.1"/>
    <property type="molecule type" value="Genomic_DNA"/>
</dbReference>
<evidence type="ECO:0000256" key="2">
    <source>
        <dbReference type="SAM" id="Phobius"/>
    </source>
</evidence>
<gene>
    <name evidence="3" type="ORF">PTSG_01852</name>
</gene>
<feature type="compositionally biased region" description="Low complexity" evidence="1">
    <location>
        <begin position="917"/>
        <end position="926"/>
    </location>
</feature>
<feature type="transmembrane region" description="Helical" evidence="2">
    <location>
        <begin position="148"/>
        <end position="166"/>
    </location>
</feature>
<feature type="compositionally biased region" description="Basic and acidic residues" evidence="1">
    <location>
        <begin position="606"/>
        <end position="616"/>
    </location>
</feature>
<reference evidence="3" key="1">
    <citation type="submission" date="2009-08" db="EMBL/GenBank/DDBJ databases">
        <title>Annotation of Salpingoeca rosetta.</title>
        <authorList>
            <consortium name="The Broad Institute Genome Sequencing Platform"/>
            <person name="Russ C."/>
            <person name="Cuomo C."/>
            <person name="Burger G."/>
            <person name="Gray M.W."/>
            <person name="Holland P.W.H."/>
            <person name="King N."/>
            <person name="Lang F.B.F."/>
            <person name="Roger A.J."/>
            <person name="Ruiz-Trillo I."/>
            <person name="Young S.K."/>
            <person name="Zeng Q."/>
            <person name="Gargeya S."/>
            <person name="Alvarado L."/>
            <person name="Berlin A."/>
            <person name="Chapman S.B."/>
            <person name="Chen Z."/>
            <person name="Freedman E."/>
            <person name="Gellesch M."/>
            <person name="Goldberg J."/>
            <person name="Griggs A."/>
            <person name="Gujja S."/>
            <person name="Heilman E."/>
            <person name="Heiman D."/>
            <person name="Howarth C."/>
            <person name="Mehta T."/>
            <person name="Neiman D."/>
            <person name="Pearson M."/>
            <person name="Roberts A."/>
            <person name="Saif S."/>
            <person name="Shea T."/>
            <person name="Shenoy N."/>
            <person name="Sisk P."/>
            <person name="Stolte C."/>
            <person name="Sykes S."/>
            <person name="White J."/>
            <person name="Yandava C."/>
            <person name="Haas B."/>
            <person name="Nusbaum C."/>
            <person name="Birren B."/>
        </authorList>
    </citation>
    <scope>NUCLEOTIDE SEQUENCE [LARGE SCALE GENOMIC DNA]</scope>
    <source>
        <strain evidence="3">ATCC 50818</strain>
    </source>
</reference>
<dbReference type="AlphaFoldDB" id="F2TZ51"/>
<organism evidence="4">
    <name type="scientific">Salpingoeca rosetta (strain ATCC 50818 / BSB-021)</name>
    <dbReference type="NCBI Taxonomy" id="946362"/>
    <lineage>
        <taxon>Eukaryota</taxon>
        <taxon>Choanoflagellata</taxon>
        <taxon>Craspedida</taxon>
        <taxon>Salpingoecidae</taxon>
        <taxon>Salpingoeca</taxon>
    </lineage>
</organism>
<feature type="compositionally biased region" description="Low complexity" evidence="1">
    <location>
        <begin position="379"/>
        <end position="391"/>
    </location>
</feature>
<proteinExistence type="predicted"/>
<dbReference type="RefSeq" id="XP_004997831.1">
    <property type="nucleotide sequence ID" value="XM_004997774.1"/>
</dbReference>
<keyword evidence="2" id="KW-1133">Transmembrane helix</keyword>
<evidence type="ECO:0008006" key="5">
    <source>
        <dbReference type="Google" id="ProtNLM"/>
    </source>
</evidence>
<feature type="compositionally biased region" description="Low complexity" evidence="1">
    <location>
        <begin position="663"/>
        <end position="676"/>
    </location>
</feature>
<feature type="compositionally biased region" description="Basic and acidic residues" evidence="1">
    <location>
        <begin position="631"/>
        <end position="650"/>
    </location>
</feature>
<feature type="compositionally biased region" description="Low complexity" evidence="1">
    <location>
        <begin position="436"/>
        <end position="457"/>
    </location>
</feature>
<dbReference type="Proteomes" id="UP000007799">
    <property type="component" value="Unassembled WGS sequence"/>
</dbReference>